<evidence type="ECO:0000256" key="1">
    <source>
        <dbReference type="SAM" id="MobiDB-lite"/>
    </source>
</evidence>
<dbReference type="HOGENOM" id="CLU_005289_1_0_1"/>
<accession>S8ENC9</accession>
<dbReference type="InterPro" id="IPR046985">
    <property type="entry name" value="IP5"/>
</dbReference>
<feature type="region of interest" description="Disordered" evidence="1">
    <location>
        <begin position="24"/>
        <end position="43"/>
    </location>
</feature>
<dbReference type="SUPFAM" id="SSF56219">
    <property type="entry name" value="DNase I-like"/>
    <property type="match status" value="1"/>
</dbReference>
<dbReference type="STRING" id="743788.S8ENC9"/>
<feature type="region of interest" description="Disordered" evidence="1">
    <location>
        <begin position="477"/>
        <end position="539"/>
    </location>
</feature>
<dbReference type="Pfam" id="PF22669">
    <property type="entry name" value="Exo_endo_phos2"/>
    <property type="match status" value="1"/>
</dbReference>
<feature type="compositionally biased region" description="Basic residues" evidence="1">
    <location>
        <begin position="731"/>
        <end position="744"/>
    </location>
</feature>
<dbReference type="GO" id="GO:0046856">
    <property type="term" value="P:phosphatidylinositol dephosphorylation"/>
    <property type="evidence" value="ECO:0007669"/>
    <property type="project" value="InterPro"/>
</dbReference>
<dbReference type="AlphaFoldDB" id="S8ENC9"/>
<feature type="compositionally biased region" description="Pro residues" evidence="1">
    <location>
        <begin position="850"/>
        <end position="859"/>
    </location>
</feature>
<dbReference type="OrthoDB" id="405996at2759"/>
<reference evidence="3 4" key="1">
    <citation type="journal article" date="2012" name="Science">
        <title>The Paleozoic origin of enzymatic lignin decomposition reconstructed from 31 fungal genomes.</title>
        <authorList>
            <person name="Floudas D."/>
            <person name="Binder M."/>
            <person name="Riley R."/>
            <person name="Barry K."/>
            <person name="Blanchette R.A."/>
            <person name="Henrissat B."/>
            <person name="Martinez A.T."/>
            <person name="Otillar R."/>
            <person name="Spatafora J.W."/>
            <person name="Yadav J.S."/>
            <person name="Aerts A."/>
            <person name="Benoit I."/>
            <person name="Boyd A."/>
            <person name="Carlson A."/>
            <person name="Copeland A."/>
            <person name="Coutinho P.M."/>
            <person name="de Vries R.P."/>
            <person name="Ferreira P."/>
            <person name="Findley K."/>
            <person name="Foster B."/>
            <person name="Gaskell J."/>
            <person name="Glotzer D."/>
            <person name="Gorecki P."/>
            <person name="Heitman J."/>
            <person name="Hesse C."/>
            <person name="Hori C."/>
            <person name="Igarashi K."/>
            <person name="Jurgens J.A."/>
            <person name="Kallen N."/>
            <person name="Kersten P."/>
            <person name="Kohler A."/>
            <person name="Kuees U."/>
            <person name="Kumar T.K.A."/>
            <person name="Kuo A."/>
            <person name="LaButti K."/>
            <person name="Larrondo L.F."/>
            <person name="Lindquist E."/>
            <person name="Ling A."/>
            <person name="Lombard V."/>
            <person name="Lucas S."/>
            <person name="Lundell T."/>
            <person name="Martin R."/>
            <person name="McLaughlin D.J."/>
            <person name="Morgenstern I."/>
            <person name="Morin E."/>
            <person name="Murat C."/>
            <person name="Nagy L.G."/>
            <person name="Nolan M."/>
            <person name="Ohm R.A."/>
            <person name="Patyshakuliyeva A."/>
            <person name="Rokas A."/>
            <person name="Ruiz-Duenas F.J."/>
            <person name="Sabat G."/>
            <person name="Salamov A."/>
            <person name="Samejima M."/>
            <person name="Schmutz J."/>
            <person name="Slot J.C."/>
            <person name="St John F."/>
            <person name="Stenlid J."/>
            <person name="Sun H."/>
            <person name="Sun S."/>
            <person name="Syed K."/>
            <person name="Tsang A."/>
            <person name="Wiebenga A."/>
            <person name="Young D."/>
            <person name="Pisabarro A."/>
            <person name="Eastwood D.C."/>
            <person name="Martin F."/>
            <person name="Cullen D."/>
            <person name="Grigoriev I.V."/>
            <person name="Hibbett D.S."/>
        </authorList>
    </citation>
    <scope>NUCLEOTIDE SEQUENCE</scope>
    <source>
        <strain evidence="4">FP-58527</strain>
    </source>
</reference>
<keyword evidence="4" id="KW-1185">Reference proteome</keyword>
<feature type="compositionally biased region" description="Basic and acidic residues" evidence="1">
    <location>
        <begin position="136"/>
        <end position="156"/>
    </location>
</feature>
<feature type="region of interest" description="Disordered" evidence="1">
    <location>
        <begin position="709"/>
        <end position="748"/>
    </location>
</feature>
<dbReference type="GO" id="GO:0004439">
    <property type="term" value="F:phosphatidylinositol-4,5-bisphosphate 5-phosphatase activity"/>
    <property type="evidence" value="ECO:0007669"/>
    <property type="project" value="TreeGrafter"/>
</dbReference>
<feature type="region of interest" description="Disordered" evidence="1">
    <location>
        <begin position="763"/>
        <end position="820"/>
    </location>
</feature>
<dbReference type="eggNOG" id="KOG0566">
    <property type="taxonomic scope" value="Eukaryota"/>
</dbReference>
<feature type="region of interest" description="Disordered" evidence="1">
    <location>
        <begin position="580"/>
        <end position="622"/>
    </location>
</feature>
<evidence type="ECO:0000259" key="2">
    <source>
        <dbReference type="SMART" id="SM00128"/>
    </source>
</evidence>
<feature type="compositionally biased region" description="Polar residues" evidence="1">
    <location>
        <begin position="247"/>
        <end position="257"/>
    </location>
</feature>
<dbReference type="SMART" id="SM00128">
    <property type="entry name" value="IPPc"/>
    <property type="match status" value="1"/>
</dbReference>
<dbReference type="PANTHER" id="PTHR11200">
    <property type="entry name" value="INOSITOL 5-PHOSPHATASE"/>
    <property type="match status" value="1"/>
</dbReference>
<feature type="region of interest" description="Disordered" evidence="1">
    <location>
        <begin position="136"/>
        <end position="170"/>
    </location>
</feature>
<feature type="compositionally biased region" description="Acidic residues" evidence="1">
    <location>
        <begin position="491"/>
        <end position="501"/>
    </location>
</feature>
<evidence type="ECO:0000313" key="4">
    <source>
        <dbReference type="Proteomes" id="UP000015241"/>
    </source>
</evidence>
<feature type="compositionally biased region" description="Polar residues" evidence="1">
    <location>
        <begin position="780"/>
        <end position="800"/>
    </location>
</feature>
<dbReference type="Gene3D" id="3.60.10.10">
    <property type="entry name" value="Endonuclease/exonuclease/phosphatase"/>
    <property type="match status" value="2"/>
</dbReference>
<evidence type="ECO:0000313" key="3">
    <source>
        <dbReference type="EMBL" id="EPT05673.1"/>
    </source>
</evidence>
<dbReference type="EMBL" id="KE504123">
    <property type="protein sequence ID" value="EPT05673.1"/>
    <property type="molecule type" value="Genomic_DNA"/>
</dbReference>
<gene>
    <name evidence="3" type="ORF">FOMPIDRAFT_98546</name>
</gene>
<dbReference type="PANTHER" id="PTHR11200:SF275">
    <property type="entry name" value="LD06095P"/>
    <property type="match status" value="1"/>
</dbReference>
<dbReference type="InterPro" id="IPR036691">
    <property type="entry name" value="Endo/exonu/phosph_ase_sf"/>
</dbReference>
<feature type="region of interest" description="Disordered" evidence="1">
    <location>
        <begin position="219"/>
        <end position="257"/>
    </location>
</feature>
<feature type="compositionally biased region" description="Polar residues" evidence="1">
    <location>
        <begin position="27"/>
        <end position="39"/>
    </location>
</feature>
<feature type="region of interest" description="Disordered" evidence="1">
    <location>
        <begin position="841"/>
        <end position="862"/>
    </location>
</feature>
<dbReference type="InterPro" id="IPR000300">
    <property type="entry name" value="IPPc"/>
</dbReference>
<feature type="domain" description="Inositol polyphosphate-related phosphatase" evidence="2">
    <location>
        <begin position="172"/>
        <end position="482"/>
    </location>
</feature>
<proteinExistence type="predicted"/>
<feature type="compositionally biased region" description="Polar residues" evidence="1">
    <location>
        <begin position="512"/>
        <end position="530"/>
    </location>
</feature>
<dbReference type="InParanoid" id="S8ENC9"/>
<name>S8ENC9_FOMSC</name>
<protein>
    <recommendedName>
        <fullName evidence="2">Inositol polyphosphate-related phosphatase domain-containing protein</fullName>
    </recommendedName>
</protein>
<feature type="compositionally biased region" description="Polar residues" evidence="1">
    <location>
        <begin position="808"/>
        <end position="820"/>
    </location>
</feature>
<dbReference type="Proteomes" id="UP000015241">
    <property type="component" value="Unassembled WGS sequence"/>
</dbReference>
<organism evidence="3 4">
    <name type="scientific">Fomitopsis schrenkii</name>
    <name type="common">Brown rot fungus</name>
    <dbReference type="NCBI Taxonomy" id="2126942"/>
    <lineage>
        <taxon>Eukaryota</taxon>
        <taxon>Fungi</taxon>
        <taxon>Dikarya</taxon>
        <taxon>Basidiomycota</taxon>
        <taxon>Agaricomycotina</taxon>
        <taxon>Agaricomycetes</taxon>
        <taxon>Polyporales</taxon>
        <taxon>Fomitopsis</taxon>
    </lineage>
</organism>
<sequence>MTETSRPPRSGYGNVAARLHALFPGPTLTSPKQAQHPTSPISPVPPVKPFLKVRIVTWNMHESLPRGDLSELLGSLLEQASAAMHVQDPSGLPTLPADARHPYHLVVVAGQECPTATGLPMGLGAGFRLKDLVTEKDKSKENKKPVDYDAQSEHGSARTPGFPEPSTPLPPVFTPSFAENEEYMDWQPNHRGADLSHHKSLLHSSPWSLMLDEWYGNKTQPHRSTKSLPDASIDSPLPRMEPPGASDTKSVNVTSDTAHVRSGTGPYELLIKERMMGLYLAVYVNANIKHLVRGTSKDAVTTGLIGGRVGNKGGVGISVNVAGTTLLFINAHLAAHEGKVQHRIADFAKIKAELDVDNFLSSDDPRIMSEDITDKFDYTFLCGDLNFRLDITRLHADWLISRKEYAQALAFDQLRKIMETGRAFVGFQEGPITFPPTFKYDVMRTMKRRRSSSKPLASPFMPSTPVPGHQKLLTQVTEKEGEGCGARVTEGEPDEDEEEEGEKERGQDAESVVSSTFTSARSKYTNQSQAEEGQEGDDEDLIFSATTKTKTGKVVQRLSLTAVKAKAKWVSMVSPARADLIKHMPSRRRNMGKAESVRSSPAPEPNGRRSQSAPRSIAEDRASSTNLLDAAQDQDVPGAVYDSSPKQRVPSWCDRILWKTTVQPEPEALLPPLQPPRNRVSTLLQVLRPIRNRRDSSSSMLSAVLGPLNHSVTRLPPSPLSSPPAREQRKFSRPQPHRMSRMSRPKSVDTLPTVKALRVPNLQLDPLPPVPRRASLEGATPTTSVPLMQSRTLPSPNQERWTPEALSTMPSPTLTAAPTVTSPSSRWFGFLPAFLHREGTLPTISRPDSPITPDPPPPQRGTVVCLDYRSLDDVAMRRLEGRSDHRPVVGSYAIYI</sequence>